<accession>A0ABW5BH66</accession>
<dbReference type="Gene3D" id="3.30.560.10">
    <property type="entry name" value="Glucose Oxidase, domain 3"/>
    <property type="match status" value="1"/>
</dbReference>
<dbReference type="Proteomes" id="UP001597294">
    <property type="component" value="Unassembled WGS sequence"/>
</dbReference>
<dbReference type="EMBL" id="JBHUII010000001">
    <property type="protein sequence ID" value="MFD2204198.1"/>
    <property type="molecule type" value="Genomic_DNA"/>
</dbReference>
<dbReference type="Pfam" id="PF05199">
    <property type="entry name" value="GMC_oxred_C"/>
    <property type="match status" value="1"/>
</dbReference>
<dbReference type="SUPFAM" id="SSF54373">
    <property type="entry name" value="FAD-linked reductases, C-terminal domain"/>
    <property type="match status" value="1"/>
</dbReference>
<comment type="similarity">
    <text evidence="2">Belongs to the GMC oxidoreductase family.</text>
</comment>
<sequence>MKNESQIKDLGTFDYVVIGAGSAGCVLANRLSEDPSVKVALLEAGGKDNYMWIHIPVGYLHCMGNPRTDWGFKTEPVPGLGGRMLNYPRGRVLGGCSSINGMIYMRGQAQDYDQWRQLGNLGWGWDDVLPYFLKSEDQQAVPADDFHRQGGEWRVEKQRLQWEILEVFRDAAEEAGIPKTDDFNRGNNEGCGYFHVNQRRGWRWNTSKGFLRPVKNRENLAIFTHAQVKKLTIKEGRVTGADIRLGDQDARIQSTGETILSAGAIGSPQILQLSGIGGDKRLKDNGIDPVHSLKGVGENLQDHLQLRCIYKVEGIPTLNERANSLLGRIGIGLEYAISRSGPMSMAPSQLGAFAKTNAAYETPNVEFHVQPLSLDKFGDPLHDFPAFTASICNLRPESRGHVSVKGPDPFTHPEIQPNYLSTPGDRQVAADSIRLARKITSQPAFQKYKPEEYLPGSSIDSDDDLAIAASKIGTTIFHPVSTCKMGTDDMSVVDDRLRVHGLRGLRIADASIMPTIISGNTNSPTIMIAEKAADMIKADRNA</sequence>
<evidence type="ECO:0000256" key="4">
    <source>
        <dbReference type="ARBA" id="ARBA00022827"/>
    </source>
</evidence>
<dbReference type="InterPro" id="IPR012132">
    <property type="entry name" value="GMC_OxRdtase"/>
</dbReference>
<dbReference type="PANTHER" id="PTHR11552:SF147">
    <property type="entry name" value="CHOLINE DEHYDROGENASE, MITOCHONDRIAL"/>
    <property type="match status" value="1"/>
</dbReference>
<gene>
    <name evidence="6" type="ORF">ACFSKO_01165</name>
</gene>
<protein>
    <submittedName>
        <fullName evidence="6">GMC family oxidoreductase</fullName>
    </submittedName>
</protein>
<feature type="domain" description="Glucose-methanol-choline oxidoreductase N-terminal" evidence="5">
    <location>
        <begin position="263"/>
        <end position="277"/>
    </location>
</feature>
<evidence type="ECO:0000259" key="5">
    <source>
        <dbReference type="PROSITE" id="PS00624"/>
    </source>
</evidence>
<dbReference type="Pfam" id="PF00732">
    <property type="entry name" value="GMC_oxred_N"/>
    <property type="match status" value="1"/>
</dbReference>
<organism evidence="6 7">
    <name type="scientific">Kiloniella antarctica</name>
    <dbReference type="NCBI Taxonomy" id="1550907"/>
    <lineage>
        <taxon>Bacteria</taxon>
        <taxon>Pseudomonadati</taxon>
        <taxon>Pseudomonadota</taxon>
        <taxon>Alphaproteobacteria</taxon>
        <taxon>Rhodospirillales</taxon>
        <taxon>Kiloniellaceae</taxon>
        <taxon>Kiloniella</taxon>
    </lineage>
</organism>
<evidence type="ECO:0000256" key="3">
    <source>
        <dbReference type="ARBA" id="ARBA00022630"/>
    </source>
</evidence>
<reference evidence="7" key="1">
    <citation type="journal article" date="2019" name="Int. J. Syst. Evol. Microbiol.">
        <title>The Global Catalogue of Microorganisms (GCM) 10K type strain sequencing project: providing services to taxonomists for standard genome sequencing and annotation.</title>
        <authorList>
            <consortium name="The Broad Institute Genomics Platform"/>
            <consortium name="The Broad Institute Genome Sequencing Center for Infectious Disease"/>
            <person name="Wu L."/>
            <person name="Ma J."/>
        </authorList>
    </citation>
    <scope>NUCLEOTIDE SEQUENCE [LARGE SCALE GENOMIC DNA]</scope>
    <source>
        <strain evidence="7">CGMCC 4.7192</strain>
    </source>
</reference>
<dbReference type="InterPro" id="IPR036188">
    <property type="entry name" value="FAD/NAD-bd_sf"/>
</dbReference>
<evidence type="ECO:0000256" key="1">
    <source>
        <dbReference type="ARBA" id="ARBA00001974"/>
    </source>
</evidence>
<keyword evidence="3" id="KW-0285">Flavoprotein</keyword>
<proteinExistence type="inferred from homology"/>
<dbReference type="PROSITE" id="PS00624">
    <property type="entry name" value="GMC_OXRED_2"/>
    <property type="match status" value="1"/>
</dbReference>
<dbReference type="SUPFAM" id="SSF51905">
    <property type="entry name" value="FAD/NAD(P)-binding domain"/>
    <property type="match status" value="1"/>
</dbReference>
<evidence type="ECO:0000256" key="2">
    <source>
        <dbReference type="ARBA" id="ARBA00010790"/>
    </source>
</evidence>
<dbReference type="PIRSF" id="PIRSF000137">
    <property type="entry name" value="Alcohol_oxidase"/>
    <property type="match status" value="1"/>
</dbReference>
<keyword evidence="4" id="KW-0274">FAD</keyword>
<dbReference type="InterPro" id="IPR000172">
    <property type="entry name" value="GMC_OxRdtase_N"/>
</dbReference>
<dbReference type="Gene3D" id="3.50.50.60">
    <property type="entry name" value="FAD/NAD(P)-binding domain"/>
    <property type="match status" value="1"/>
</dbReference>
<dbReference type="InterPro" id="IPR007867">
    <property type="entry name" value="GMC_OxRtase_C"/>
</dbReference>
<comment type="cofactor">
    <cofactor evidence="1">
        <name>FAD</name>
        <dbReference type="ChEBI" id="CHEBI:57692"/>
    </cofactor>
</comment>
<evidence type="ECO:0000313" key="7">
    <source>
        <dbReference type="Proteomes" id="UP001597294"/>
    </source>
</evidence>
<dbReference type="RefSeq" id="WP_380247527.1">
    <property type="nucleotide sequence ID" value="NZ_JBHUII010000001.1"/>
</dbReference>
<keyword evidence="7" id="KW-1185">Reference proteome</keyword>
<name>A0ABW5BH66_9PROT</name>
<comment type="caution">
    <text evidence="6">The sequence shown here is derived from an EMBL/GenBank/DDBJ whole genome shotgun (WGS) entry which is preliminary data.</text>
</comment>
<evidence type="ECO:0000313" key="6">
    <source>
        <dbReference type="EMBL" id="MFD2204198.1"/>
    </source>
</evidence>
<dbReference type="PANTHER" id="PTHR11552">
    <property type="entry name" value="GLUCOSE-METHANOL-CHOLINE GMC OXIDOREDUCTASE"/>
    <property type="match status" value="1"/>
</dbReference>
<dbReference type="PROSITE" id="PS51257">
    <property type="entry name" value="PROKAR_LIPOPROTEIN"/>
    <property type="match status" value="1"/>
</dbReference>